<evidence type="ECO:0000256" key="3">
    <source>
        <dbReference type="ARBA" id="ARBA00034003"/>
    </source>
</evidence>
<dbReference type="Pfam" id="PF01068">
    <property type="entry name" value="DNA_ligase_A_M"/>
    <property type="match status" value="1"/>
</dbReference>
<dbReference type="InterPro" id="IPR050191">
    <property type="entry name" value="ATP-dep_DNA_ligase"/>
</dbReference>
<dbReference type="SUPFAM" id="SSF56091">
    <property type="entry name" value="DNA ligase/mRNA capping enzyme, catalytic domain"/>
    <property type="match status" value="1"/>
</dbReference>
<dbReference type="InterPro" id="IPR012340">
    <property type="entry name" value="NA-bd_OB-fold"/>
</dbReference>
<feature type="domain" description="ATP-dependent DNA ligase family profile" evidence="5">
    <location>
        <begin position="116"/>
        <end position="200"/>
    </location>
</feature>
<dbReference type="InterPro" id="IPR012310">
    <property type="entry name" value="DNA_ligase_ATP-dep_cent"/>
</dbReference>
<dbReference type="GO" id="GO:0006310">
    <property type="term" value="P:DNA recombination"/>
    <property type="evidence" value="ECO:0007669"/>
    <property type="project" value="InterPro"/>
</dbReference>
<evidence type="ECO:0000256" key="2">
    <source>
        <dbReference type="ARBA" id="ARBA00022598"/>
    </source>
</evidence>
<dbReference type="Gene3D" id="3.30.470.30">
    <property type="entry name" value="DNA ligase/mRNA capping enzyme"/>
    <property type="match status" value="1"/>
</dbReference>
<evidence type="ECO:0000256" key="1">
    <source>
        <dbReference type="ARBA" id="ARBA00007572"/>
    </source>
</evidence>
<organism evidence="6 7">
    <name type="scientific">Paenibacillus nanensis</name>
    <dbReference type="NCBI Taxonomy" id="393251"/>
    <lineage>
        <taxon>Bacteria</taxon>
        <taxon>Bacillati</taxon>
        <taxon>Bacillota</taxon>
        <taxon>Bacilli</taxon>
        <taxon>Bacillales</taxon>
        <taxon>Paenibacillaceae</taxon>
        <taxon>Paenibacillus</taxon>
    </lineage>
</organism>
<keyword evidence="2 6" id="KW-0436">Ligase</keyword>
<dbReference type="AlphaFoldDB" id="A0A3A1UWS5"/>
<comment type="similarity">
    <text evidence="1">Belongs to the ATP-dependent DNA ligase family.</text>
</comment>
<dbReference type="EMBL" id="QXQA01000009">
    <property type="protein sequence ID" value="RIX51871.1"/>
    <property type="molecule type" value="Genomic_DNA"/>
</dbReference>
<name>A0A3A1UWS5_9BACL</name>
<dbReference type="Proteomes" id="UP000266482">
    <property type="component" value="Unassembled WGS sequence"/>
</dbReference>
<dbReference type="GO" id="GO:0005524">
    <property type="term" value="F:ATP binding"/>
    <property type="evidence" value="ECO:0007669"/>
    <property type="project" value="InterPro"/>
</dbReference>
<gene>
    <name evidence="6" type="ORF">D3P08_15785</name>
</gene>
<evidence type="ECO:0000313" key="7">
    <source>
        <dbReference type="Proteomes" id="UP000266482"/>
    </source>
</evidence>
<dbReference type="RefSeq" id="WP_119600651.1">
    <property type="nucleotide sequence ID" value="NZ_QXQA01000009.1"/>
</dbReference>
<dbReference type="CDD" id="cd07906">
    <property type="entry name" value="Adenylation_DNA_ligase_LigD_LigC"/>
    <property type="match status" value="1"/>
</dbReference>
<dbReference type="Gene3D" id="3.30.1490.70">
    <property type="match status" value="1"/>
</dbReference>
<comment type="catalytic activity">
    <reaction evidence="3">
        <text>ATP + (deoxyribonucleotide)n-3'-hydroxyl + 5'-phospho-(deoxyribonucleotide)m = (deoxyribonucleotide)n+m + AMP + diphosphate.</text>
        <dbReference type="EC" id="6.5.1.1"/>
    </reaction>
</comment>
<dbReference type="PROSITE" id="PS50160">
    <property type="entry name" value="DNA_LIGASE_A3"/>
    <property type="match status" value="1"/>
</dbReference>
<dbReference type="PANTHER" id="PTHR45674:SF4">
    <property type="entry name" value="DNA LIGASE 1"/>
    <property type="match status" value="1"/>
</dbReference>
<sequence length="301" mass="34659">MTESVHSDSRMILPKTPMSPIQTPDIPEGPEWCYQLKWDGVRTLARLDGRGGVEIFSKRIELRNSAFPEIVELLKAVQVGACLIDGEIVYFDGVRPNFQRGRLGGVNRKPRDDLIYVMFDLLYDGSEDLRPLPFRERFRRLSEKFPKKNPRLFVTDLYEDGQALWEWVQEHEWEGIVSKRLDSPYTEGKKHNDWFKKRKELQLTAEVVGIKLNNGQVASLVLRYEDRYIGHVSGLDQSSKRLLEEFMRKYPGECPFLSLTPGMKKSEVAWLSVPFPCRVAALEFTDSGILRHPRLLGFGAG</sequence>
<evidence type="ECO:0000259" key="5">
    <source>
        <dbReference type="PROSITE" id="PS50160"/>
    </source>
</evidence>
<dbReference type="GO" id="GO:0006281">
    <property type="term" value="P:DNA repair"/>
    <property type="evidence" value="ECO:0007669"/>
    <property type="project" value="InterPro"/>
</dbReference>
<proteinExistence type="inferred from homology"/>
<evidence type="ECO:0000313" key="6">
    <source>
        <dbReference type="EMBL" id="RIX51871.1"/>
    </source>
</evidence>
<dbReference type="GO" id="GO:0003910">
    <property type="term" value="F:DNA ligase (ATP) activity"/>
    <property type="evidence" value="ECO:0007669"/>
    <property type="project" value="UniProtKB-EC"/>
</dbReference>
<protein>
    <submittedName>
        <fullName evidence="6">DNA ligase</fullName>
    </submittedName>
</protein>
<accession>A0A3A1UWS5</accession>
<comment type="caution">
    <text evidence="6">The sequence shown here is derived from an EMBL/GenBank/DDBJ whole genome shotgun (WGS) entry which is preliminary data.</text>
</comment>
<keyword evidence="7" id="KW-1185">Reference proteome</keyword>
<dbReference type="OrthoDB" id="9802472at2"/>
<dbReference type="Gene3D" id="2.40.50.140">
    <property type="entry name" value="Nucleic acid-binding proteins"/>
    <property type="match status" value="1"/>
</dbReference>
<reference evidence="6 7" key="1">
    <citation type="submission" date="2018-09" db="EMBL/GenBank/DDBJ databases">
        <title>Paenibacillus aracenensis nov. sp. isolated from a cave in southern Spain.</title>
        <authorList>
            <person name="Jurado V."/>
            <person name="Gutierrez-Patricio S."/>
            <person name="Gonzalez-Pimentel J.L."/>
            <person name="Miller A.Z."/>
            <person name="Laiz L."/>
            <person name="Saiz-Jimenez C."/>
        </authorList>
    </citation>
    <scope>NUCLEOTIDE SEQUENCE [LARGE SCALE GENOMIC DNA]</scope>
    <source>
        <strain evidence="6 7">DSM 22867</strain>
    </source>
</reference>
<evidence type="ECO:0000256" key="4">
    <source>
        <dbReference type="SAM" id="MobiDB-lite"/>
    </source>
</evidence>
<dbReference type="PANTHER" id="PTHR45674">
    <property type="entry name" value="DNA LIGASE 1/3 FAMILY MEMBER"/>
    <property type="match status" value="1"/>
</dbReference>
<dbReference type="SUPFAM" id="SSF50249">
    <property type="entry name" value="Nucleic acid-binding proteins"/>
    <property type="match status" value="1"/>
</dbReference>
<feature type="region of interest" description="Disordered" evidence="4">
    <location>
        <begin position="1"/>
        <end position="21"/>
    </location>
</feature>